<dbReference type="InterPro" id="IPR001412">
    <property type="entry name" value="aa-tRNA-synth_I_CS"/>
</dbReference>
<dbReference type="PRINTS" id="PR00985">
    <property type="entry name" value="TRNASYNTHLEU"/>
</dbReference>
<evidence type="ECO:0000256" key="7">
    <source>
        <dbReference type="ARBA" id="ARBA00023146"/>
    </source>
</evidence>
<dbReference type="InterPro" id="IPR002300">
    <property type="entry name" value="aa-tRNA-synth_Ia"/>
</dbReference>
<comment type="catalytic activity">
    <reaction evidence="8 9">
        <text>tRNA(Leu) + L-leucine + ATP = L-leucyl-tRNA(Leu) + AMP + diphosphate</text>
        <dbReference type="Rhea" id="RHEA:11688"/>
        <dbReference type="Rhea" id="RHEA-COMP:9613"/>
        <dbReference type="Rhea" id="RHEA-COMP:9622"/>
        <dbReference type="ChEBI" id="CHEBI:30616"/>
        <dbReference type="ChEBI" id="CHEBI:33019"/>
        <dbReference type="ChEBI" id="CHEBI:57427"/>
        <dbReference type="ChEBI" id="CHEBI:78442"/>
        <dbReference type="ChEBI" id="CHEBI:78494"/>
        <dbReference type="ChEBI" id="CHEBI:456215"/>
        <dbReference type="EC" id="6.1.1.4"/>
    </reaction>
</comment>
<keyword evidence="5 9" id="KW-0067">ATP-binding</keyword>
<dbReference type="Pfam" id="PF13603">
    <property type="entry name" value="tRNA-synt_1_2"/>
    <property type="match status" value="1"/>
</dbReference>
<comment type="subcellular location">
    <subcellularLocation>
        <location evidence="9">Cytoplasm</location>
    </subcellularLocation>
</comment>
<proteinExistence type="inferred from homology"/>
<evidence type="ECO:0000256" key="10">
    <source>
        <dbReference type="RuleBase" id="RU363035"/>
    </source>
</evidence>
<dbReference type="InterPro" id="IPR009080">
    <property type="entry name" value="tRNAsynth_Ia_anticodon-bd"/>
</dbReference>
<dbReference type="InterPro" id="IPR025709">
    <property type="entry name" value="Leu_tRNA-synth_edit"/>
</dbReference>
<keyword evidence="2 9" id="KW-0963">Cytoplasm</keyword>
<keyword evidence="7 9" id="KW-0030">Aminoacyl-tRNA synthetase</keyword>
<dbReference type="Gene3D" id="3.10.20.590">
    <property type="match status" value="1"/>
</dbReference>
<evidence type="ECO:0000259" key="12">
    <source>
        <dbReference type="Pfam" id="PF08264"/>
    </source>
</evidence>
<dbReference type="GO" id="GO:0004823">
    <property type="term" value="F:leucine-tRNA ligase activity"/>
    <property type="evidence" value="ECO:0007669"/>
    <property type="project" value="UniProtKB-UniRule"/>
</dbReference>
<protein>
    <recommendedName>
        <fullName evidence="9">Leucine--tRNA ligase</fullName>
        <ecNumber evidence="9">6.1.1.4</ecNumber>
    </recommendedName>
    <alternativeName>
        <fullName evidence="9">Leucyl-tRNA synthetase</fullName>
        <shortName evidence="9">LeuRS</shortName>
    </alternativeName>
</protein>
<dbReference type="SUPFAM" id="SSF47323">
    <property type="entry name" value="Anticodon-binding domain of a subclass of class I aminoacyl-tRNA synthetases"/>
    <property type="match status" value="1"/>
</dbReference>
<dbReference type="Pfam" id="PF08264">
    <property type="entry name" value="Anticodon_1"/>
    <property type="match status" value="1"/>
</dbReference>
<dbReference type="SUPFAM" id="SSF52374">
    <property type="entry name" value="Nucleotidylyl transferase"/>
    <property type="match status" value="1"/>
</dbReference>
<evidence type="ECO:0000259" key="13">
    <source>
        <dbReference type="Pfam" id="PF09334"/>
    </source>
</evidence>
<dbReference type="FunFam" id="1.10.730.10:FF:000002">
    <property type="entry name" value="Leucine--tRNA ligase"/>
    <property type="match status" value="1"/>
</dbReference>
<dbReference type="PATRIC" id="fig|1618354.3.peg.758"/>
<dbReference type="Pfam" id="PF09334">
    <property type="entry name" value="tRNA-synt_1g"/>
    <property type="match status" value="1"/>
</dbReference>
<keyword evidence="6 9" id="KW-0648">Protein biosynthesis</keyword>
<dbReference type="EC" id="6.1.1.4" evidence="9"/>
<dbReference type="PANTHER" id="PTHR43740">
    <property type="entry name" value="LEUCYL-TRNA SYNTHETASE"/>
    <property type="match status" value="1"/>
</dbReference>
<dbReference type="SUPFAM" id="SSF50677">
    <property type="entry name" value="ValRS/IleRS/LeuRS editing domain"/>
    <property type="match status" value="1"/>
</dbReference>
<comment type="caution">
    <text evidence="15">The sequence shown here is derived from an EMBL/GenBank/DDBJ whole genome shotgun (WGS) entry which is preliminary data.</text>
</comment>
<evidence type="ECO:0000313" key="15">
    <source>
        <dbReference type="EMBL" id="KKU67959.1"/>
    </source>
</evidence>
<feature type="domain" description="Aminoacyl-tRNA synthetase class Ia" evidence="11">
    <location>
        <begin position="434"/>
        <end position="633"/>
    </location>
</feature>
<evidence type="ECO:0000256" key="6">
    <source>
        <dbReference type="ARBA" id="ARBA00022917"/>
    </source>
</evidence>
<feature type="short sequence motif" description="'KMSKS' region" evidence="9">
    <location>
        <begin position="599"/>
        <end position="603"/>
    </location>
</feature>
<dbReference type="InterPro" id="IPR009008">
    <property type="entry name" value="Val/Leu/Ile-tRNA-synth_edit"/>
</dbReference>
<name>A0A0G1SES6_9BACT</name>
<dbReference type="EMBL" id="LCOA01000026">
    <property type="protein sequence ID" value="KKU67959.1"/>
    <property type="molecule type" value="Genomic_DNA"/>
</dbReference>
<keyword evidence="4 9" id="KW-0547">Nucleotide-binding</keyword>
<comment type="caution">
    <text evidence="9">Lacks conserved residue(s) required for the propagation of feature annotation.</text>
</comment>
<dbReference type="PANTHER" id="PTHR43740:SF2">
    <property type="entry name" value="LEUCINE--TRNA LIGASE, MITOCHONDRIAL"/>
    <property type="match status" value="1"/>
</dbReference>
<evidence type="ECO:0000256" key="4">
    <source>
        <dbReference type="ARBA" id="ARBA00022741"/>
    </source>
</evidence>
<dbReference type="Gene3D" id="1.10.730.10">
    <property type="entry name" value="Isoleucyl-tRNA Synthetase, Domain 1"/>
    <property type="match status" value="1"/>
</dbReference>
<evidence type="ECO:0000256" key="2">
    <source>
        <dbReference type="ARBA" id="ARBA00022490"/>
    </source>
</evidence>
<dbReference type="FunFam" id="3.40.50.620:FF:000056">
    <property type="entry name" value="Leucine--tRNA ligase"/>
    <property type="match status" value="1"/>
</dbReference>
<dbReference type="Proteomes" id="UP000034565">
    <property type="component" value="Unassembled WGS sequence"/>
</dbReference>
<dbReference type="GO" id="GO:0006429">
    <property type="term" value="P:leucyl-tRNA aminoacylation"/>
    <property type="evidence" value="ECO:0007669"/>
    <property type="project" value="UniProtKB-UniRule"/>
</dbReference>
<feature type="domain" description="Leucyl-tRNA synthetase editing" evidence="14">
    <location>
        <begin position="258"/>
        <end position="416"/>
    </location>
</feature>
<keyword evidence="3 9" id="KW-0436">Ligase</keyword>
<evidence type="ECO:0000256" key="5">
    <source>
        <dbReference type="ARBA" id="ARBA00022840"/>
    </source>
</evidence>
<sequence length="817" mass="92917">MTNRNKKNEFGLCDGVRVTSNGYEITTSRSNGSGVERVYNLPMVDEEKWIKEWENEGLHRALDGDKKQKFYLLVEFPYPSGAGLHVGHARSWSAMDAYARKKRMEGYNVLYPMGWDAFGLPAENYALKMGVHPSQVVPENIATFKKQCQALGLSFDWSREIDTTNPQYYKWTQWIFIQLFKKGLAYQAEVSVNWCPACKTNLADEEVLANGTHERCGSPTQRRPQKQWLLKITAYADKLLEGLETVDYSEDVKMQQVNWIGRKEWIDITYPVVGTNEKIVVSTTRPDTNFGATFVVVAPGHPILQTVKDRKVLEYAQKAENKSELERISQGKKKTGVFTGLYAVNQLNGQKLPIWVADFVLMTVGTGAVVGVPGHDKRDFEFAKAFDLPIVKVVDGDKMINSGFLDGLEIQTAISKMMDYLERKGWGKRIIRYNLHDWVFSRQHYWGEPIPIVHCPKCGPVAVPEDQLPVELPYLKKYEPSGTGESPLAKAADWVKAACPECGGPARRETDTMPNWAGSNWYFIRYLDNKNERELASKEKMKHWLPVDMYQGGAEHITLHLLYSRFIYRFLHEIGVVPTAEPYMKRRTHGIVLGADGRKMSKSFGNVINPDEIVRKYGADTLRMYEMFMGPFGQMVAWSDTAVEGVYRFLKRVWVLALSAKHEARSTSEAKARIARLVAKIGADIEALKFNTMVAAAMEYINWWQSHPDEVGKDVVEKFILGLAPMAPFTAEELWHKLGHTDSVHKQKWPEYDPKLAVEKQRVIVVQVNGKVRDRVEDGVDIEQRAALSDKVKKFIGGAKYRTIYVPGKIINFVCLT</sequence>
<evidence type="ECO:0000313" key="16">
    <source>
        <dbReference type="Proteomes" id="UP000034565"/>
    </source>
</evidence>
<evidence type="ECO:0000256" key="8">
    <source>
        <dbReference type="ARBA" id="ARBA00047469"/>
    </source>
</evidence>
<dbReference type="Pfam" id="PF00133">
    <property type="entry name" value="tRNA-synt_1"/>
    <property type="match status" value="1"/>
</dbReference>
<feature type="domain" description="Methionyl/Valyl/Leucyl/Isoleucyl-tRNA synthetase anticodon-binding" evidence="12">
    <location>
        <begin position="672"/>
        <end position="776"/>
    </location>
</feature>
<dbReference type="CDD" id="cd07958">
    <property type="entry name" value="Anticodon_Ia_Leu_BEm"/>
    <property type="match status" value="1"/>
</dbReference>
<dbReference type="FunFam" id="3.40.50.620:FF:000060">
    <property type="entry name" value="Leucine--tRNA ligase"/>
    <property type="match status" value="1"/>
</dbReference>
<dbReference type="HAMAP" id="MF_00049_B">
    <property type="entry name" value="Leu_tRNA_synth_B"/>
    <property type="match status" value="1"/>
</dbReference>
<evidence type="ECO:0000256" key="3">
    <source>
        <dbReference type="ARBA" id="ARBA00022598"/>
    </source>
</evidence>
<evidence type="ECO:0000259" key="14">
    <source>
        <dbReference type="Pfam" id="PF13603"/>
    </source>
</evidence>
<dbReference type="GO" id="GO:0002161">
    <property type="term" value="F:aminoacyl-tRNA deacylase activity"/>
    <property type="evidence" value="ECO:0007669"/>
    <property type="project" value="InterPro"/>
</dbReference>
<accession>A0A0G1SES6</accession>
<evidence type="ECO:0000259" key="11">
    <source>
        <dbReference type="Pfam" id="PF00133"/>
    </source>
</evidence>
<comment type="similarity">
    <text evidence="1 9 10">Belongs to the class-I aminoacyl-tRNA synthetase family.</text>
</comment>
<dbReference type="InterPro" id="IPR013155">
    <property type="entry name" value="M/V/L/I-tRNA-synth_anticd-bd"/>
</dbReference>
<organism evidence="15 16">
    <name type="scientific">Candidatus Amesbacteria bacterium GW2011_GWA1_47_20</name>
    <dbReference type="NCBI Taxonomy" id="1618354"/>
    <lineage>
        <taxon>Bacteria</taxon>
        <taxon>Candidatus Amesiibacteriota</taxon>
    </lineage>
</organism>
<dbReference type="InterPro" id="IPR014729">
    <property type="entry name" value="Rossmann-like_a/b/a_fold"/>
</dbReference>
<dbReference type="GO" id="GO:0005524">
    <property type="term" value="F:ATP binding"/>
    <property type="evidence" value="ECO:0007669"/>
    <property type="project" value="UniProtKB-UniRule"/>
</dbReference>
<dbReference type="InterPro" id="IPR002302">
    <property type="entry name" value="Leu-tRNA-ligase"/>
</dbReference>
<dbReference type="GO" id="GO:0005829">
    <property type="term" value="C:cytosol"/>
    <property type="evidence" value="ECO:0007669"/>
    <property type="project" value="TreeGrafter"/>
</dbReference>
<dbReference type="InterPro" id="IPR015413">
    <property type="entry name" value="Methionyl/Leucyl_tRNA_Synth"/>
</dbReference>
<dbReference type="NCBIfam" id="TIGR00396">
    <property type="entry name" value="leuS_bact"/>
    <property type="match status" value="1"/>
</dbReference>
<evidence type="ECO:0000256" key="9">
    <source>
        <dbReference type="HAMAP-Rule" id="MF_00049"/>
    </source>
</evidence>
<reference evidence="15 16" key="1">
    <citation type="journal article" date="2015" name="Nature">
        <title>rRNA introns, odd ribosomes, and small enigmatic genomes across a large radiation of phyla.</title>
        <authorList>
            <person name="Brown C.T."/>
            <person name="Hug L.A."/>
            <person name="Thomas B.C."/>
            <person name="Sharon I."/>
            <person name="Castelle C.J."/>
            <person name="Singh A."/>
            <person name="Wilkins M.J."/>
            <person name="Williams K.H."/>
            <person name="Banfield J.F."/>
        </authorList>
    </citation>
    <scope>NUCLEOTIDE SEQUENCE [LARGE SCALE GENOMIC DNA]</scope>
</reference>
<dbReference type="PROSITE" id="PS00178">
    <property type="entry name" value="AA_TRNA_LIGASE_I"/>
    <property type="match status" value="1"/>
</dbReference>
<evidence type="ECO:0000256" key="1">
    <source>
        <dbReference type="ARBA" id="ARBA00005594"/>
    </source>
</evidence>
<dbReference type="CDD" id="cd00812">
    <property type="entry name" value="LeuRS_core"/>
    <property type="match status" value="1"/>
</dbReference>
<gene>
    <name evidence="9" type="primary">leuS</name>
    <name evidence="15" type="ORF">UX92_C0026G0006</name>
</gene>
<dbReference type="Gene3D" id="3.40.50.620">
    <property type="entry name" value="HUPs"/>
    <property type="match status" value="2"/>
</dbReference>
<feature type="binding site" evidence="9">
    <location>
        <position position="602"/>
    </location>
    <ligand>
        <name>ATP</name>
        <dbReference type="ChEBI" id="CHEBI:30616"/>
    </ligand>
</feature>
<dbReference type="AlphaFoldDB" id="A0A0G1SES6"/>
<feature type="domain" description="Methionyl/Leucyl tRNA synthetase" evidence="13">
    <location>
        <begin position="75"/>
        <end position="222"/>
    </location>
</feature>